<dbReference type="Pfam" id="PF00239">
    <property type="entry name" value="Resolvase"/>
    <property type="match status" value="1"/>
</dbReference>
<feature type="region of interest" description="Disordered" evidence="1">
    <location>
        <begin position="76"/>
        <end position="127"/>
    </location>
</feature>
<dbReference type="InterPro" id="IPR036162">
    <property type="entry name" value="Resolvase-like_N_sf"/>
</dbReference>
<dbReference type="EMBL" id="CP141769">
    <property type="protein sequence ID" value="WRS39244.1"/>
    <property type="molecule type" value="Genomic_DNA"/>
</dbReference>
<feature type="compositionally biased region" description="Polar residues" evidence="1">
    <location>
        <begin position="118"/>
        <end position="127"/>
    </location>
</feature>
<accession>A0ABZ1CJ68</accession>
<evidence type="ECO:0000256" key="1">
    <source>
        <dbReference type="SAM" id="MobiDB-lite"/>
    </source>
</evidence>
<sequence>MSPFVVFPGELSLRSNPRQQGLAELLGHEQAAYFESFNETIDAGTVTGKLAFHLFSALAEFERNLISERTREGLNVARRRGNKDGHKPALIPSCEAGSEIDDGSLQPAGGYRGAAQGQPINSLQACS</sequence>
<proteinExistence type="predicted"/>
<dbReference type="InterPro" id="IPR006119">
    <property type="entry name" value="Resolv_N"/>
</dbReference>
<evidence type="ECO:0000313" key="4">
    <source>
        <dbReference type="Proteomes" id="UP001334732"/>
    </source>
</evidence>
<evidence type="ECO:0000313" key="3">
    <source>
        <dbReference type="EMBL" id="WRS39244.1"/>
    </source>
</evidence>
<dbReference type="SUPFAM" id="SSF53041">
    <property type="entry name" value="Resolvase-like"/>
    <property type="match status" value="1"/>
</dbReference>
<feature type="domain" description="Resolvase/invertase-type recombinase catalytic" evidence="2">
    <location>
        <begin position="1"/>
        <end position="81"/>
    </location>
</feature>
<evidence type="ECO:0000259" key="2">
    <source>
        <dbReference type="PROSITE" id="PS51736"/>
    </source>
</evidence>
<keyword evidence="4" id="KW-1185">Reference proteome</keyword>
<reference evidence="3 4" key="1">
    <citation type="submission" date="2023-12" db="EMBL/GenBank/DDBJ databases">
        <title>Thiobacillus sedimentum sp. nov., a chemolithoautotrophic sulfur-oxidizing bacterium isolated from freshwater sediment.</title>
        <authorList>
            <person name="Luo J."/>
            <person name="Dai C."/>
        </authorList>
    </citation>
    <scope>NUCLEOTIDE SEQUENCE [LARGE SCALE GENOMIC DNA]</scope>
    <source>
        <strain evidence="3 4">SCUT-2</strain>
    </source>
</reference>
<organism evidence="3 4">
    <name type="scientific">Thiobacillus sedimenti</name>
    <dbReference type="NCBI Taxonomy" id="3110231"/>
    <lineage>
        <taxon>Bacteria</taxon>
        <taxon>Pseudomonadati</taxon>
        <taxon>Pseudomonadota</taxon>
        <taxon>Betaproteobacteria</taxon>
        <taxon>Nitrosomonadales</taxon>
        <taxon>Thiobacillaceae</taxon>
        <taxon>Thiobacillus</taxon>
    </lineage>
</organism>
<dbReference type="Gene3D" id="3.40.50.1390">
    <property type="entry name" value="Resolvase, N-terminal catalytic domain"/>
    <property type="match status" value="1"/>
</dbReference>
<gene>
    <name evidence="3" type="ORF">VA613_14750</name>
</gene>
<dbReference type="RefSeq" id="WP_324779777.1">
    <property type="nucleotide sequence ID" value="NZ_CP141769.1"/>
</dbReference>
<dbReference type="PROSITE" id="PS51736">
    <property type="entry name" value="RECOMBINASES_3"/>
    <property type="match status" value="1"/>
</dbReference>
<protein>
    <submittedName>
        <fullName evidence="3">Recombinase family protein</fullName>
    </submittedName>
</protein>
<name>A0ABZ1CJ68_9PROT</name>
<dbReference type="Proteomes" id="UP001334732">
    <property type="component" value="Chromosome"/>
</dbReference>